<feature type="transmembrane region" description="Helical" evidence="1">
    <location>
        <begin position="185"/>
        <end position="208"/>
    </location>
</feature>
<feature type="transmembrane region" description="Helical" evidence="1">
    <location>
        <begin position="239"/>
        <end position="259"/>
    </location>
</feature>
<evidence type="ECO:0000313" key="2">
    <source>
        <dbReference type="EMBL" id="MEK8031396.1"/>
    </source>
</evidence>
<name>A0ABU9BNP5_9BURK</name>
<comment type="caution">
    <text evidence="2">The sequence shown here is derived from an EMBL/GenBank/DDBJ whole genome shotgun (WGS) entry which is preliminary data.</text>
</comment>
<keyword evidence="3" id="KW-1185">Reference proteome</keyword>
<feature type="transmembrane region" description="Helical" evidence="1">
    <location>
        <begin position="115"/>
        <end position="136"/>
    </location>
</feature>
<feature type="transmembrane region" description="Helical" evidence="1">
    <location>
        <begin position="280"/>
        <end position="301"/>
    </location>
</feature>
<organism evidence="2 3">
    <name type="scientific">Ideonella lacteola</name>
    <dbReference type="NCBI Taxonomy" id="2984193"/>
    <lineage>
        <taxon>Bacteria</taxon>
        <taxon>Pseudomonadati</taxon>
        <taxon>Pseudomonadota</taxon>
        <taxon>Betaproteobacteria</taxon>
        <taxon>Burkholderiales</taxon>
        <taxon>Sphaerotilaceae</taxon>
        <taxon>Ideonella</taxon>
    </lineage>
</organism>
<reference evidence="2 3" key="1">
    <citation type="submission" date="2024-04" db="EMBL/GenBank/DDBJ databases">
        <title>Novel species of the genus Ideonella isolated from streams.</title>
        <authorList>
            <person name="Lu H."/>
        </authorList>
    </citation>
    <scope>NUCLEOTIDE SEQUENCE [LARGE SCALE GENOMIC DNA]</scope>
    <source>
        <strain evidence="2 3">DXS29W</strain>
    </source>
</reference>
<proteinExistence type="predicted"/>
<keyword evidence="1" id="KW-0812">Transmembrane</keyword>
<protein>
    <submittedName>
        <fullName evidence="2">Stage II sporulation protein M</fullName>
    </submittedName>
</protein>
<dbReference type="EMBL" id="JBBUTG010000005">
    <property type="protein sequence ID" value="MEK8031396.1"/>
    <property type="molecule type" value="Genomic_DNA"/>
</dbReference>
<dbReference type="Pfam" id="PF01944">
    <property type="entry name" value="SpoIIM"/>
    <property type="match status" value="1"/>
</dbReference>
<evidence type="ECO:0000256" key="1">
    <source>
        <dbReference type="SAM" id="Phobius"/>
    </source>
</evidence>
<keyword evidence="1" id="KW-0472">Membrane</keyword>
<evidence type="ECO:0000313" key="3">
    <source>
        <dbReference type="Proteomes" id="UP001371218"/>
    </source>
</evidence>
<dbReference type="InterPro" id="IPR002798">
    <property type="entry name" value="SpoIIM-like"/>
</dbReference>
<dbReference type="PANTHER" id="PTHR35337">
    <property type="entry name" value="SLR1478 PROTEIN"/>
    <property type="match status" value="1"/>
</dbReference>
<gene>
    <name evidence="2" type="ORF">AACH06_11255</name>
</gene>
<keyword evidence="1" id="KW-1133">Transmembrane helix</keyword>
<accession>A0ABU9BNP5</accession>
<dbReference type="PANTHER" id="PTHR35337:SF1">
    <property type="entry name" value="SLR1478 PROTEIN"/>
    <property type="match status" value="1"/>
</dbReference>
<dbReference type="RefSeq" id="WP_341425774.1">
    <property type="nucleotide sequence ID" value="NZ_JBBUTG010000005.1"/>
</dbReference>
<dbReference type="Proteomes" id="UP001371218">
    <property type="component" value="Unassembled WGS sequence"/>
</dbReference>
<sequence length="330" mass="36464">MNPAQFEAAYGAQWDELEALLDATRAGPPGRWFDRRAPRSAPPDAERLVRLYRAVCEHLALAQSRAYPLHLADRLESLAQRAHQLIYRQHELGWQRLVRYLRTEVPAALRAQRRYVWMAALLFYGPALLVGLLTWWDPGQVLILMDAETASEFERMYDRSTDAIGRGRGAATDWYMFGFYIRHNIGIGFQCFAGGLFAGVGSVFFLVFNALQIGGVAGFLTARGHGPVFWSFVASHSPFELSAIVFSGAAGLMLGHAWLSPGRWRRGQALAQAARRAVPLVSAATLLFLVAAALEAFWSSAAGVAPAAKYATSAVGWCLVWAYTRWRAGS</sequence>